<evidence type="ECO:0000256" key="4">
    <source>
        <dbReference type="ARBA" id="ARBA00022989"/>
    </source>
</evidence>
<evidence type="ECO:0000313" key="9">
    <source>
        <dbReference type="Proteomes" id="UP000886842"/>
    </source>
</evidence>
<feature type="transmembrane region" description="Helical" evidence="6">
    <location>
        <begin position="92"/>
        <end position="111"/>
    </location>
</feature>
<evidence type="ECO:0000256" key="5">
    <source>
        <dbReference type="ARBA" id="ARBA00023136"/>
    </source>
</evidence>
<keyword evidence="3 6" id="KW-0812">Transmembrane</keyword>
<proteinExistence type="predicted"/>
<dbReference type="PANTHER" id="PTHR43124:SF5">
    <property type="entry name" value="PURINE RIBONUCLEOSIDE EFFLUX PUMP NEPI"/>
    <property type="match status" value="1"/>
</dbReference>
<reference evidence="8" key="2">
    <citation type="journal article" date="2021" name="PeerJ">
        <title>Extensive microbial diversity within the chicken gut microbiome revealed by metagenomics and culture.</title>
        <authorList>
            <person name="Gilroy R."/>
            <person name="Ravi A."/>
            <person name="Getino M."/>
            <person name="Pursley I."/>
            <person name="Horton D.L."/>
            <person name="Alikhan N.F."/>
            <person name="Baker D."/>
            <person name="Gharbi K."/>
            <person name="Hall N."/>
            <person name="Watson M."/>
            <person name="Adriaenssens E.M."/>
            <person name="Foster-Nyarko E."/>
            <person name="Jarju S."/>
            <person name="Secka A."/>
            <person name="Antonio M."/>
            <person name="Oren A."/>
            <person name="Chaudhuri R.R."/>
            <person name="La Ragione R."/>
            <person name="Hildebrand F."/>
            <person name="Pallen M.J."/>
        </authorList>
    </citation>
    <scope>NUCLEOTIDE SEQUENCE</scope>
    <source>
        <strain evidence="8">ChiGjej1B1-24693</strain>
    </source>
</reference>
<feature type="transmembrane region" description="Helical" evidence="6">
    <location>
        <begin position="311"/>
        <end position="335"/>
    </location>
</feature>
<accession>A0A9D1H0Y7</accession>
<dbReference type="InterPro" id="IPR050189">
    <property type="entry name" value="MFS_Efflux_Transporters"/>
</dbReference>
<dbReference type="EMBL" id="DVLP01000462">
    <property type="protein sequence ID" value="HIT77109.1"/>
    <property type="molecule type" value="Genomic_DNA"/>
</dbReference>
<feature type="transmembrane region" description="Helical" evidence="6">
    <location>
        <begin position="22"/>
        <end position="42"/>
    </location>
</feature>
<dbReference type="PANTHER" id="PTHR43124">
    <property type="entry name" value="PURINE EFFLUX PUMP PBUE"/>
    <property type="match status" value="1"/>
</dbReference>
<feature type="transmembrane region" description="Helical" evidence="6">
    <location>
        <begin position="62"/>
        <end position="85"/>
    </location>
</feature>
<gene>
    <name evidence="8" type="ORF">IAA98_16140</name>
</gene>
<feature type="transmembrane region" description="Helical" evidence="6">
    <location>
        <begin position="221"/>
        <end position="244"/>
    </location>
</feature>
<dbReference type="InterPro" id="IPR020846">
    <property type="entry name" value="MFS_dom"/>
</dbReference>
<feature type="transmembrane region" description="Helical" evidence="6">
    <location>
        <begin position="347"/>
        <end position="369"/>
    </location>
</feature>
<evidence type="ECO:0000256" key="2">
    <source>
        <dbReference type="ARBA" id="ARBA00022475"/>
    </source>
</evidence>
<evidence type="ECO:0000256" key="6">
    <source>
        <dbReference type="SAM" id="Phobius"/>
    </source>
</evidence>
<dbReference type="CDD" id="cd17324">
    <property type="entry name" value="MFS_NepI_like"/>
    <property type="match status" value="1"/>
</dbReference>
<keyword evidence="5 6" id="KW-0472">Membrane</keyword>
<dbReference type="InterPro" id="IPR011701">
    <property type="entry name" value="MFS"/>
</dbReference>
<feature type="transmembrane region" description="Helical" evidence="6">
    <location>
        <begin position="150"/>
        <end position="172"/>
    </location>
</feature>
<keyword evidence="4 6" id="KW-1133">Transmembrane helix</keyword>
<dbReference type="GO" id="GO:0022857">
    <property type="term" value="F:transmembrane transporter activity"/>
    <property type="evidence" value="ECO:0007669"/>
    <property type="project" value="InterPro"/>
</dbReference>
<dbReference type="PROSITE" id="PS50850">
    <property type="entry name" value="MFS"/>
    <property type="match status" value="1"/>
</dbReference>
<feature type="domain" description="Major facilitator superfamily (MFS) profile" evidence="7">
    <location>
        <begin position="26"/>
        <end position="399"/>
    </location>
</feature>
<name>A0A9D1H0Y7_9ACTN</name>
<sequence>MTTTASCPPETGAATPQPSTRLPYAALLTMMTMSFLLVSSEFMPNGVLTEMAAGLGVTPGQAGQTVTVTALVGLVVAPTIGLAFPRLDRRSLLIWLALAAAVSNLVVAVAPNLPLVLLARFLLGAALSGFWSMSVAVAAAVAGPARLGRAVTFTSAGVSLATVAGVPLGVLLSEVLDWRTAFAVIGIVTGLVAIGLRTLLPSVPAADVSSLRLLVDTLRRPRVGAGLAGHVLVVLGHALAYTYVRLALERSPQVEASQIVVLLAIFGAGGLIGNAVFGMIVDRRYAVLSVTAPIVIAAMLAGVILLDGSLLAIGVVVFVWGGFFASWLIVVNTWVGHRMPDRLEAGGSLVVVGFQGAISLAGAGGGLLVDLVGVEAVYGVAAVALLAGAVLFGRAQRRPESTQAAVATRQDEGVRPV</sequence>
<feature type="transmembrane region" description="Helical" evidence="6">
    <location>
        <begin position="117"/>
        <end position="143"/>
    </location>
</feature>
<evidence type="ECO:0000256" key="3">
    <source>
        <dbReference type="ARBA" id="ARBA00022692"/>
    </source>
</evidence>
<reference evidence="8" key="1">
    <citation type="submission" date="2020-10" db="EMBL/GenBank/DDBJ databases">
        <authorList>
            <person name="Gilroy R."/>
        </authorList>
    </citation>
    <scope>NUCLEOTIDE SEQUENCE</scope>
    <source>
        <strain evidence="8">ChiGjej1B1-24693</strain>
    </source>
</reference>
<protein>
    <submittedName>
        <fullName evidence="8">MFS transporter</fullName>
    </submittedName>
</protein>
<dbReference type="AlphaFoldDB" id="A0A9D1H0Y7"/>
<dbReference type="SUPFAM" id="SSF103473">
    <property type="entry name" value="MFS general substrate transporter"/>
    <property type="match status" value="1"/>
</dbReference>
<feature type="transmembrane region" description="Helical" evidence="6">
    <location>
        <begin position="285"/>
        <end position="305"/>
    </location>
</feature>
<dbReference type="Proteomes" id="UP000886842">
    <property type="component" value="Unassembled WGS sequence"/>
</dbReference>
<comment type="subcellular location">
    <subcellularLocation>
        <location evidence="1">Cell membrane</location>
        <topology evidence="1">Multi-pass membrane protein</topology>
    </subcellularLocation>
</comment>
<dbReference type="GO" id="GO:0005886">
    <property type="term" value="C:plasma membrane"/>
    <property type="evidence" value="ECO:0007669"/>
    <property type="project" value="UniProtKB-SubCell"/>
</dbReference>
<evidence type="ECO:0000259" key="7">
    <source>
        <dbReference type="PROSITE" id="PS50850"/>
    </source>
</evidence>
<evidence type="ECO:0000256" key="1">
    <source>
        <dbReference type="ARBA" id="ARBA00004651"/>
    </source>
</evidence>
<organism evidence="8 9">
    <name type="scientific">Candidatus Avipropionibacterium avicola</name>
    <dbReference type="NCBI Taxonomy" id="2840701"/>
    <lineage>
        <taxon>Bacteria</taxon>
        <taxon>Bacillati</taxon>
        <taxon>Actinomycetota</taxon>
        <taxon>Actinomycetes</taxon>
        <taxon>Propionibacteriales</taxon>
        <taxon>Propionibacteriaceae</taxon>
        <taxon>Propionibacteriaceae incertae sedis</taxon>
        <taxon>Candidatus Avipropionibacterium</taxon>
    </lineage>
</organism>
<comment type="caution">
    <text evidence="8">The sequence shown here is derived from an EMBL/GenBank/DDBJ whole genome shotgun (WGS) entry which is preliminary data.</text>
</comment>
<dbReference type="InterPro" id="IPR036259">
    <property type="entry name" value="MFS_trans_sf"/>
</dbReference>
<keyword evidence="2" id="KW-1003">Cell membrane</keyword>
<evidence type="ECO:0000313" key="8">
    <source>
        <dbReference type="EMBL" id="HIT77109.1"/>
    </source>
</evidence>
<feature type="transmembrane region" description="Helical" evidence="6">
    <location>
        <begin position="375"/>
        <end position="393"/>
    </location>
</feature>
<dbReference type="Gene3D" id="1.20.1250.20">
    <property type="entry name" value="MFS general substrate transporter like domains"/>
    <property type="match status" value="2"/>
</dbReference>
<dbReference type="Pfam" id="PF07690">
    <property type="entry name" value="MFS_1"/>
    <property type="match status" value="1"/>
</dbReference>
<feature type="transmembrane region" description="Helical" evidence="6">
    <location>
        <begin position="256"/>
        <end position="278"/>
    </location>
</feature>
<feature type="transmembrane region" description="Helical" evidence="6">
    <location>
        <begin position="178"/>
        <end position="200"/>
    </location>
</feature>